<name>A0A1M5XCR7_9RHOB</name>
<dbReference type="CDD" id="cd05804">
    <property type="entry name" value="StaR_like"/>
    <property type="match status" value="1"/>
</dbReference>
<reference evidence="5 6" key="1">
    <citation type="submission" date="2016-11" db="EMBL/GenBank/DDBJ databases">
        <authorList>
            <person name="Jaros S."/>
            <person name="Januszkiewicz K."/>
            <person name="Wedrychowicz H."/>
        </authorList>
    </citation>
    <scope>NUCLEOTIDE SEQUENCE [LARGE SCALE GENOMIC DNA]</scope>
    <source>
        <strain evidence="5 6">DSM 29431</strain>
    </source>
</reference>
<dbReference type="EMBL" id="FQXC01000006">
    <property type="protein sequence ID" value="SHH97645.1"/>
    <property type="molecule type" value="Genomic_DNA"/>
</dbReference>
<dbReference type="STRING" id="996342.SAMN05443551_3858"/>
<dbReference type="InterPro" id="IPR011990">
    <property type="entry name" value="TPR-like_helical_dom_sf"/>
</dbReference>
<evidence type="ECO:0000256" key="1">
    <source>
        <dbReference type="ARBA" id="ARBA00005857"/>
    </source>
</evidence>
<protein>
    <recommendedName>
        <fullName evidence="2">Tetratricopeptide repeat protein 38</fullName>
    </recommendedName>
</protein>
<keyword evidence="4" id="KW-0802">TPR repeat</keyword>
<dbReference type="AlphaFoldDB" id="A0A1M5XCR7"/>
<dbReference type="PANTHER" id="PTHR16263">
    <property type="entry name" value="TETRATRICOPEPTIDE REPEAT PROTEIN 38"/>
    <property type="match status" value="1"/>
</dbReference>
<dbReference type="SUPFAM" id="SSF48452">
    <property type="entry name" value="TPR-like"/>
    <property type="match status" value="1"/>
</dbReference>
<evidence type="ECO:0000256" key="2">
    <source>
        <dbReference type="ARBA" id="ARBA00019992"/>
    </source>
</evidence>
<dbReference type="OrthoDB" id="9815900at2"/>
<gene>
    <name evidence="5" type="ORF">SAMN05443551_3858</name>
</gene>
<organism evidence="5 6">
    <name type="scientific">Marivita hallyeonensis</name>
    <dbReference type="NCBI Taxonomy" id="996342"/>
    <lineage>
        <taxon>Bacteria</taxon>
        <taxon>Pseudomonadati</taxon>
        <taxon>Pseudomonadota</taxon>
        <taxon>Alphaproteobacteria</taxon>
        <taxon>Rhodobacterales</taxon>
        <taxon>Roseobacteraceae</taxon>
        <taxon>Marivita</taxon>
    </lineage>
</organism>
<comment type="similarity">
    <text evidence="1">Belongs to the TTC38 family.</text>
</comment>
<evidence type="ECO:0000313" key="6">
    <source>
        <dbReference type="Proteomes" id="UP000184221"/>
    </source>
</evidence>
<evidence type="ECO:0000256" key="3">
    <source>
        <dbReference type="ARBA" id="ARBA00022737"/>
    </source>
</evidence>
<dbReference type="RefSeq" id="WP_072779728.1">
    <property type="nucleotide sequence ID" value="NZ_FQXC01000006.1"/>
</dbReference>
<accession>A0A1M5XCR7</accession>
<sequence length="453" mass="49579">MLHDICSCEVSLTDERALSDWNAVVLGILSHGQNAATHLGRLLDRAPDFAIAHALKGLASLMLGRRELVAVAADANRTARAKLQLGGATERERLWCAALDAWLGGHPSKAIAHMEASLRLNPADTISMKLSHGIRFMLGDNHGMRASVEAVMPAHGADHPLRGYALGCLAFGLEETGEYAEAERLGLLGLELAGDDAWGLHAVTHVYDMTHQVGRGITLIDENTSAWDHCNNFRYHVWWHKALLHLEKGDVETVLTLYDTQVRSEKTDDYRDISNATSLLMRLELDGVDVGDRWEELATLSEMRSKDGLLVFADLHYMLALAGDHRADALTRMTARIARDAQRSDEGAKVMDRPGVSAAKGLSAFGAGQYDLAFKHLQNAQPHFQSMGGSHAQRDVFERLTIEAGLRAGQLDQTDALLIARTSIRDGNEDSFAQSRRTLIADTRALLTSLAAE</sequence>
<keyword evidence="3" id="KW-0677">Repeat</keyword>
<dbReference type="Proteomes" id="UP000184221">
    <property type="component" value="Unassembled WGS sequence"/>
</dbReference>
<evidence type="ECO:0000256" key="4">
    <source>
        <dbReference type="ARBA" id="ARBA00022803"/>
    </source>
</evidence>
<dbReference type="PANTHER" id="PTHR16263:SF4">
    <property type="entry name" value="TETRATRICOPEPTIDE REPEAT PROTEIN 38"/>
    <property type="match status" value="1"/>
</dbReference>
<dbReference type="InterPro" id="IPR033891">
    <property type="entry name" value="TTC38"/>
</dbReference>
<evidence type="ECO:0000313" key="5">
    <source>
        <dbReference type="EMBL" id="SHH97645.1"/>
    </source>
</evidence>
<dbReference type="Gene3D" id="1.25.40.10">
    <property type="entry name" value="Tetratricopeptide repeat domain"/>
    <property type="match status" value="1"/>
</dbReference>
<proteinExistence type="inferred from homology"/>
<keyword evidence="6" id="KW-1185">Reference proteome</keyword>